<sequence length="186" mass="19248">MRWLIGCAAAVVLVGAVTACGGEATPPVADEDEHHHHGDGTVAEGSGEFDIGLGGPVSLSGDFDAISYEVTYAVTGVTVVETDDAGEPAAENDVLLVAEVEITGFRGDHEAGPGNTDFVFSLLDAEGREYPRSDQVVAPELVGTVEADQTLTGRVVFDVPESAAESGSVRLAAEANGSDLLIDWEY</sequence>
<evidence type="ECO:0000313" key="4">
    <source>
        <dbReference type="EMBL" id="TWJ15654.1"/>
    </source>
</evidence>
<dbReference type="RefSeq" id="WP_147134703.1">
    <property type="nucleotide sequence ID" value="NZ_BAABIJ010000001.1"/>
</dbReference>
<evidence type="ECO:0000256" key="1">
    <source>
        <dbReference type="ARBA" id="ARBA00022729"/>
    </source>
</evidence>
<dbReference type="AlphaFoldDB" id="A0A562VCP6"/>
<dbReference type="OrthoDB" id="5192316at2"/>
<protein>
    <recommendedName>
        <fullName evidence="6">DUF4352 domain-containing protein</fullName>
    </recommendedName>
</protein>
<dbReference type="PROSITE" id="PS51257">
    <property type="entry name" value="PROKAR_LIPOPROTEIN"/>
    <property type="match status" value="1"/>
</dbReference>
<name>A0A562VCP6_9ACTN</name>
<proteinExistence type="predicted"/>
<evidence type="ECO:0000256" key="2">
    <source>
        <dbReference type="SAM" id="MobiDB-lite"/>
    </source>
</evidence>
<keyword evidence="1 3" id="KW-0732">Signal</keyword>
<dbReference type="Gene3D" id="2.60.40.1240">
    <property type="match status" value="1"/>
</dbReference>
<evidence type="ECO:0008006" key="6">
    <source>
        <dbReference type="Google" id="ProtNLM"/>
    </source>
</evidence>
<dbReference type="InterPro" id="IPR029050">
    <property type="entry name" value="Immunoprotect_excell_Ig-like"/>
</dbReference>
<comment type="caution">
    <text evidence="4">The sequence shown here is derived from an EMBL/GenBank/DDBJ whole genome shotgun (WGS) entry which is preliminary data.</text>
</comment>
<feature type="signal peptide" evidence="3">
    <location>
        <begin position="1"/>
        <end position="19"/>
    </location>
</feature>
<dbReference type="EMBL" id="VLLL01000005">
    <property type="protein sequence ID" value="TWJ15654.1"/>
    <property type="molecule type" value="Genomic_DNA"/>
</dbReference>
<keyword evidence="5" id="KW-1185">Reference proteome</keyword>
<evidence type="ECO:0000313" key="5">
    <source>
        <dbReference type="Proteomes" id="UP000321617"/>
    </source>
</evidence>
<organism evidence="4 5">
    <name type="scientific">Stackebrandtia albiflava</name>
    <dbReference type="NCBI Taxonomy" id="406432"/>
    <lineage>
        <taxon>Bacteria</taxon>
        <taxon>Bacillati</taxon>
        <taxon>Actinomycetota</taxon>
        <taxon>Actinomycetes</taxon>
        <taxon>Glycomycetales</taxon>
        <taxon>Glycomycetaceae</taxon>
        <taxon>Stackebrandtia</taxon>
    </lineage>
</organism>
<feature type="region of interest" description="Disordered" evidence="2">
    <location>
        <begin position="25"/>
        <end position="47"/>
    </location>
</feature>
<gene>
    <name evidence="4" type="ORF">LX16_1365</name>
</gene>
<dbReference type="Proteomes" id="UP000321617">
    <property type="component" value="Unassembled WGS sequence"/>
</dbReference>
<feature type="chain" id="PRO_5039445156" description="DUF4352 domain-containing protein" evidence="3">
    <location>
        <begin position="20"/>
        <end position="186"/>
    </location>
</feature>
<accession>A0A562VCP6</accession>
<reference evidence="4 5" key="1">
    <citation type="journal article" date="2013" name="Stand. Genomic Sci.">
        <title>Genomic Encyclopedia of Type Strains, Phase I: The one thousand microbial genomes (KMG-I) project.</title>
        <authorList>
            <person name="Kyrpides N.C."/>
            <person name="Woyke T."/>
            <person name="Eisen J.A."/>
            <person name="Garrity G."/>
            <person name="Lilburn T.G."/>
            <person name="Beck B.J."/>
            <person name="Whitman W.B."/>
            <person name="Hugenholtz P."/>
            <person name="Klenk H.P."/>
        </authorList>
    </citation>
    <scope>NUCLEOTIDE SEQUENCE [LARGE SCALE GENOMIC DNA]</scope>
    <source>
        <strain evidence="4 5">DSM 45044</strain>
    </source>
</reference>
<evidence type="ECO:0000256" key="3">
    <source>
        <dbReference type="SAM" id="SignalP"/>
    </source>
</evidence>